<comment type="caution">
    <text evidence="3">The sequence shown here is derived from an EMBL/GenBank/DDBJ whole genome shotgun (WGS) entry which is preliminary data.</text>
</comment>
<accession>A0A7K1Y0U0</accession>
<protein>
    <recommendedName>
        <fullName evidence="2">Helicase ATP-binding domain-containing protein</fullName>
    </recommendedName>
</protein>
<dbReference type="SUPFAM" id="SSF52540">
    <property type="entry name" value="P-loop containing nucleoside triphosphate hydrolases"/>
    <property type="match status" value="2"/>
</dbReference>
<dbReference type="EMBL" id="WVHS01000003">
    <property type="protein sequence ID" value="MXV16855.1"/>
    <property type="molecule type" value="Genomic_DNA"/>
</dbReference>
<evidence type="ECO:0000259" key="2">
    <source>
        <dbReference type="PROSITE" id="PS51192"/>
    </source>
</evidence>
<dbReference type="GO" id="GO:0006281">
    <property type="term" value="P:DNA repair"/>
    <property type="evidence" value="ECO:0007669"/>
    <property type="project" value="TreeGrafter"/>
</dbReference>
<evidence type="ECO:0000313" key="3">
    <source>
        <dbReference type="EMBL" id="MXV16855.1"/>
    </source>
</evidence>
<dbReference type="AlphaFoldDB" id="A0A7K1Y0U0"/>
<dbReference type="RefSeq" id="WP_160907826.1">
    <property type="nucleotide sequence ID" value="NZ_WVHS01000003.1"/>
</dbReference>
<dbReference type="PANTHER" id="PTHR45766">
    <property type="entry name" value="DNA ANNEALING HELICASE AND ENDONUCLEASE ZRANB3 FAMILY MEMBER"/>
    <property type="match status" value="1"/>
</dbReference>
<dbReference type="CDD" id="cd18793">
    <property type="entry name" value="SF2_C_SNF"/>
    <property type="match status" value="1"/>
</dbReference>
<name>A0A7K1Y0U0_9SPHI</name>
<dbReference type="PANTHER" id="PTHR45766:SF6">
    <property type="entry name" value="SWI_SNF-RELATED MATRIX-ASSOCIATED ACTIN-DEPENDENT REGULATOR OF CHROMATIN SUBFAMILY A-LIKE PROTEIN 1"/>
    <property type="match status" value="1"/>
</dbReference>
<dbReference type="InterPro" id="IPR000330">
    <property type="entry name" value="SNF2_N"/>
</dbReference>
<dbReference type="Proteomes" id="UP000451233">
    <property type="component" value="Unassembled WGS sequence"/>
</dbReference>
<gene>
    <name evidence="3" type="ORF">GS398_16255</name>
</gene>
<evidence type="ECO:0000256" key="1">
    <source>
        <dbReference type="ARBA" id="ARBA00022801"/>
    </source>
</evidence>
<dbReference type="InterPro" id="IPR014001">
    <property type="entry name" value="Helicase_ATP-bd"/>
</dbReference>
<dbReference type="Gene3D" id="3.40.50.300">
    <property type="entry name" value="P-loop containing nucleotide triphosphate hydrolases"/>
    <property type="match status" value="1"/>
</dbReference>
<dbReference type="InterPro" id="IPR038718">
    <property type="entry name" value="SNF2-like_sf"/>
</dbReference>
<sequence length="557" mass="63924">MINGAIEQIGNVYKITLYKPIPRLLAAVKNLPDRWYAEKVWSVPAHHKVEVERFARVYGFEMGKRPVENPNQHFVIPEMPELRVNIPLKMELRPYQARGVAYGIEKKCFINGDDMGLGKTFQSIATAIALNAFPLLIICPSSVKENWKRELIKFSHLKGIVLQDSIKNSFPEYYRVGAAQVFIVNYESLKKYFVQDIKKDKNGRFKISDISFVKKYVEFFRGVICDEIHKLKDSRTQAYKFTRGITKGKEFVFGLTGTAVVNKPIDLASQLTVVNRLQDFGGVNGFVERYCAGPKQASNLKELNYKLNLIGYYRRNKSDPEIKKHLPDKSRQIIICDLSRDARKEYNHAFNDLGSYMKQYKEATDQQIQRSMRSEVMVRIGILKNISARGKLADAFEFIEDIISQGQKIVVFAYLNDVVQHVQERFPKSVRITGQENSLQKQASVDRFQNDPNINVIVCNLKAAGVGIDGLQNVATDVCFLEFGWHAAVMDQAEDRLYRTGQHKNVMCTYFLGKDTIDEWNYKLIESKREMAMTITGAEDETDVSFIDNMMTLFNQK</sequence>
<dbReference type="SMART" id="SM00487">
    <property type="entry name" value="DEXDc"/>
    <property type="match status" value="1"/>
</dbReference>
<dbReference type="Gene3D" id="3.40.50.10810">
    <property type="entry name" value="Tandem AAA-ATPase domain"/>
    <property type="match status" value="1"/>
</dbReference>
<organism evidence="3 4">
    <name type="scientific">Hufsiella ginkgonis</name>
    <dbReference type="NCBI Taxonomy" id="2695274"/>
    <lineage>
        <taxon>Bacteria</taxon>
        <taxon>Pseudomonadati</taxon>
        <taxon>Bacteroidota</taxon>
        <taxon>Sphingobacteriia</taxon>
        <taxon>Sphingobacteriales</taxon>
        <taxon>Sphingobacteriaceae</taxon>
        <taxon>Hufsiella</taxon>
    </lineage>
</organism>
<dbReference type="GO" id="GO:0031297">
    <property type="term" value="P:replication fork processing"/>
    <property type="evidence" value="ECO:0007669"/>
    <property type="project" value="TreeGrafter"/>
</dbReference>
<keyword evidence="4" id="KW-1185">Reference proteome</keyword>
<reference evidence="3 4" key="1">
    <citation type="submission" date="2019-11" db="EMBL/GenBank/DDBJ databases">
        <title>Pedobacter sp. HMF7056 Genome sequencing and assembly.</title>
        <authorList>
            <person name="Kang H."/>
            <person name="Kim H."/>
            <person name="Joh K."/>
        </authorList>
    </citation>
    <scope>NUCLEOTIDE SEQUENCE [LARGE SCALE GENOMIC DNA]</scope>
    <source>
        <strain evidence="3 4">HMF7056</strain>
    </source>
</reference>
<dbReference type="InterPro" id="IPR001650">
    <property type="entry name" value="Helicase_C-like"/>
</dbReference>
<dbReference type="InterPro" id="IPR027417">
    <property type="entry name" value="P-loop_NTPase"/>
</dbReference>
<proteinExistence type="predicted"/>
<feature type="domain" description="Helicase ATP-binding" evidence="2">
    <location>
        <begin position="100"/>
        <end position="277"/>
    </location>
</feature>
<dbReference type="GO" id="GO:0005524">
    <property type="term" value="F:ATP binding"/>
    <property type="evidence" value="ECO:0007669"/>
    <property type="project" value="InterPro"/>
</dbReference>
<dbReference type="PROSITE" id="PS51192">
    <property type="entry name" value="HELICASE_ATP_BIND_1"/>
    <property type="match status" value="1"/>
</dbReference>
<dbReference type="Pfam" id="PF00176">
    <property type="entry name" value="SNF2-rel_dom"/>
    <property type="match status" value="1"/>
</dbReference>
<keyword evidence="1" id="KW-0378">Hydrolase</keyword>
<dbReference type="InterPro" id="IPR049730">
    <property type="entry name" value="SNF2/RAD54-like_C"/>
</dbReference>
<evidence type="ECO:0000313" key="4">
    <source>
        <dbReference type="Proteomes" id="UP000451233"/>
    </source>
</evidence>
<dbReference type="Pfam" id="PF00271">
    <property type="entry name" value="Helicase_C"/>
    <property type="match status" value="1"/>
</dbReference>
<dbReference type="GO" id="GO:0016787">
    <property type="term" value="F:hydrolase activity"/>
    <property type="evidence" value="ECO:0007669"/>
    <property type="project" value="UniProtKB-KW"/>
</dbReference>